<feature type="region of interest" description="Disordered" evidence="1">
    <location>
        <begin position="1"/>
        <end position="25"/>
    </location>
</feature>
<dbReference type="PANTHER" id="PTHR33494">
    <property type="entry name" value="OS02G0793800 PROTEIN"/>
    <property type="match status" value="1"/>
</dbReference>
<reference evidence="2" key="1">
    <citation type="submission" date="2021-01" db="EMBL/GenBank/DDBJ databases">
        <authorList>
            <consortium name="Genoscope - CEA"/>
            <person name="William W."/>
        </authorList>
    </citation>
    <scope>NUCLEOTIDE SEQUENCE</scope>
</reference>
<dbReference type="Proteomes" id="UP001295469">
    <property type="component" value="Chromosome A01"/>
</dbReference>
<dbReference type="AlphaFoldDB" id="A0A816XPD1"/>
<dbReference type="PANTHER" id="PTHR33494:SF20">
    <property type="entry name" value="(RAPE) HYPOTHETICAL PROTEIN"/>
    <property type="match status" value="1"/>
</dbReference>
<name>A0A816XPD1_BRANA</name>
<evidence type="ECO:0000313" key="2">
    <source>
        <dbReference type="EMBL" id="CAF2147733.1"/>
    </source>
</evidence>
<protein>
    <submittedName>
        <fullName evidence="2">(rape) hypothetical protein</fullName>
    </submittedName>
</protein>
<evidence type="ECO:0000256" key="1">
    <source>
        <dbReference type="SAM" id="MobiDB-lite"/>
    </source>
</evidence>
<accession>A0A816XPD1</accession>
<sequence length="218" mass="23757">MVEMRKSGVTRPDSELASKSRDDLPVKLEIAEDDLEEAHGPLNKRYKLWSSGTSSSSMAPAKYNPLDEPSPLGLSLRKSPSLSDLIQMRLTQKAVDAVGSGVKKESKCITAAASAGATLAPGSIEKLKASNFAATVLKIGKWEVSPVNFGISCCFIVLSRSDFTWFCFLYCLRVGRSFDNVPSCFLHETMLITLLYSVFARYALRGISTVDVLESGFT</sequence>
<dbReference type="EMBL" id="HG994355">
    <property type="protein sequence ID" value="CAF2147733.1"/>
    <property type="molecule type" value="Genomic_DNA"/>
</dbReference>
<gene>
    <name evidence="2" type="ORF">DARMORV10_A01P07500.1</name>
</gene>
<organism evidence="2">
    <name type="scientific">Brassica napus</name>
    <name type="common">Rape</name>
    <dbReference type="NCBI Taxonomy" id="3708"/>
    <lineage>
        <taxon>Eukaryota</taxon>
        <taxon>Viridiplantae</taxon>
        <taxon>Streptophyta</taxon>
        <taxon>Embryophyta</taxon>
        <taxon>Tracheophyta</taxon>
        <taxon>Spermatophyta</taxon>
        <taxon>Magnoliopsida</taxon>
        <taxon>eudicotyledons</taxon>
        <taxon>Gunneridae</taxon>
        <taxon>Pentapetalae</taxon>
        <taxon>rosids</taxon>
        <taxon>malvids</taxon>
        <taxon>Brassicales</taxon>
        <taxon>Brassicaceae</taxon>
        <taxon>Brassiceae</taxon>
        <taxon>Brassica</taxon>
    </lineage>
</organism>
<proteinExistence type="predicted"/>